<comment type="caution">
    <text evidence="1">The sequence shown here is derived from an EMBL/GenBank/DDBJ whole genome shotgun (WGS) entry which is preliminary data.</text>
</comment>
<dbReference type="Proteomes" id="UP000762676">
    <property type="component" value="Unassembled WGS sequence"/>
</dbReference>
<name>A0AAV4FQ06_9GAST</name>
<keyword evidence="2" id="KW-1185">Reference proteome</keyword>
<gene>
    <name evidence="1" type="ORF">ElyMa_003909000</name>
</gene>
<dbReference type="EMBL" id="BMAT01007957">
    <property type="protein sequence ID" value="GFR75054.1"/>
    <property type="molecule type" value="Genomic_DNA"/>
</dbReference>
<evidence type="ECO:0000313" key="2">
    <source>
        <dbReference type="Proteomes" id="UP000762676"/>
    </source>
</evidence>
<accession>A0AAV4FQ06</accession>
<protein>
    <submittedName>
        <fullName evidence="1">Uncharacterized protein</fullName>
    </submittedName>
</protein>
<proteinExistence type="predicted"/>
<dbReference type="AlphaFoldDB" id="A0AAV4FQ06"/>
<sequence length="120" mass="13092">MWVVVARGAQVRCRGVTRLTGLSARYVHLARPLFCFQGAQHTHSIFHAVPDSSSSQSLQGFHSLPPNLPLLTSFPLPVHHALSSGIRFVPVCFEMAPSKHERELADQKGVTRPPSIGLGC</sequence>
<organism evidence="1 2">
    <name type="scientific">Elysia marginata</name>
    <dbReference type="NCBI Taxonomy" id="1093978"/>
    <lineage>
        <taxon>Eukaryota</taxon>
        <taxon>Metazoa</taxon>
        <taxon>Spiralia</taxon>
        <taxon>Lophotrochozoa</taxon>
        <taxon>Mollusca</taxon>
        <taxon>Gastropoda</taxon>
        <taxon>Heterobranchia</taxon>
        <taxon>Euthyneura</taxon>
        <taxon>Panpulmonata</taxon>
        <taxon>Sacoglossa</taxon>
        <taxon>Placobranchoidea</taxon>
        <taxon>Plakobranchidae</taxon>
        <taxon>Elysia</taxon>
    </lineage>
</organism>
<evidence type="ECO:0000313" key="1">
    <source>
        <dbReference type="EMBL" id="GFR75054.1"/>
    </source>
</evidence>
<reference evidence="1 2" key="1">
    <citation type="journal article" date="2021" name="Elife">
        <title>Chloroplast acquisition without the gene transfer in kleptoplastic sea slugs, Plakobranchus ocellatus.</title>
        <authorList>
            <person name="Maeda T."/>
            <person name="Takahashi S."/>
            <person name="Yoshida T."/>
            <person name="Shimamura S."/>
            <person name="Takaki Y."/>
            <person name="Nagai Y."/>
            <person name="Toyoda A."/>
            <person name="Suzuki Y."/>
            <person name="Arimoto A."/>
            <person name="Ishii H."/>
            <person name="Satoh N."/>
            <person name="Nishiyama T."/>
            <person name="Hasebe M."/>
            <person name="Maruyama T."/>
            <person name="Minagawa J."/>
            <person name="Obokata J."/>
            <person name="Shigenobu S."/>
        </authorList>
    </citation>
    <scope>NUCLEOTIDE SEQUENCE [LARGE SCALE GENOMIC DNA]</scope>
</reference>